<proteinExistence type="predicted"/>
<evidence type="ECO:0000313" key="2">
    <source>
        <dbReference type="EMBL" id="QJA63959.1"/>
    </source>
</evidence>
<dbReference type="EMBL" id="MT141509">
    <property type="protein sequence ID" value="QJA63959.1"/>
    <property type="molecule type" value="Genomic_DNA"/>
</dbReference>
<dbReference type="AlphaFoldDB" id="A0A6M3J216"/>
<reference evidence="2" key="1">
    <citation type="submission" date="2020-03" db="EMBL/GenBank/DDBJ databases">
        <title>The deep terrestrial virosphere.</title>
        <authorList>
            <person name="Holmfeldt K."/>
            <person name="Nilsson E."/>
            <person name="Simone D."/>
            <person name="Lopez-Fernandez M."/>
            <person name="Wu X."/>
            <person name="de Brujin I."/>
            <person name="Lundin D."/>
            <person name="Andersson A."/>
            <person name="Bertilsson S."/>
            <person name="Dopson M."/>
        </authorList>
    </citation>
    <scope>NUCLEOTIDE SEQUENCE</scope>
    <source>
        <strain evidence="2">MM415B00565</strain>
    </source>
</reference>
<organism evidence="2">
    <name type="scientific">viral metagenome</name>
    <dbReference type="NCBI Taxonomy" id="1070528"/>
    <lineage>
        <taxon>unclassified sequences</taxon>
        <taxon>metagenomes</taxon>
        <taxon>organismal metagenomes</taxon>
    </lineage>
</organism>
<accession>A0A6M3J216</accession>
<feature type="compositionally biased region" description="Basic and acidic residues" evidence="1">
    <location>
        <begin position="68"/>
        <end position="77"/>
    </location>
</feature>
<feature type="region of interest" description="Disordered" evidence="1">
    <location>
        <begin position="58"/>
        <end position="77"/>
    </location>
</feature>
<evidence type="ECO:0000256" key="1">
    <source>
        <dbReference type="SAM" id="MobiDB-lite"/>
    </source>
</evidence>
<name>A0A6M3J216_9ZZZZ</name>
<protein>
    <submittedName>
        <fullName evidence="2">Uncharacterized protein</fullName>
    </submittedName>
</protein>
<gene>
    <name evidence="2" type="ORF">MM415B00565_0043</name>
</gene>
<sequence>MKILLKEPGEIKCPWKGDDCLKWGFGKHAVLKAMIDVDIDELAESWCKSRLMHGALPPGDSNKFSQYLKEKSGKEGK</sequence>